<dbReference type="AlphaFoldDB" id="A0A0K8MI46"/>
<proteinExistence type="predicted"/>
<organism evidence="1 2">
    <name type="scientific">Fructobacillus ficulneus</name>
    <dbReference type="NCBI Taxonomy" id="157463"/>
    <lineage>
        <taxon>Bacteria</taxon>
        <taxon>Bacillati</taxon>
        <taxon>Bacillota</taxon>
        <taxon>Bacilli</taxon>
        <taxon>Lactobacillales</taxon>
        <taxon>Lactobacillaceae</taxon>
        <taxon>Fructobacillus</taxon>
    </lineage>
</organism>
<reference evidence="1 2" key="1">
    <citation type="journal article" date="2015" name="BMC Genomics">
        <title>Comparative genomics of Fructobacillus spp. and Leuconostoc spp. reveals niche-specific evolution of Fructobacillus spp.</title>
        <authorList>
            <person name="Endo A."/>
            <person name="Tanizawa Y."/>
            <person name="Tanaka N."/>
            <person name="Maeno S."/>
            <person name="Kumar H."/>
            <person name="Shiwa Y."/>
            <person name="Okada S."/>
            <person name="Yoshikawa H."/>
            <person name="Dicks L."/>
            <person name="Nakagawa J."/>
            <person name="Arita M."/>
        </authorList>
    </citation>
    <scope>NUCLEOTIDE SEQUENCE [LARGE SCALE GENOMIC DNA]</scope>
    <source>
        <strain evidence="1 2">JCM 12225</strain>
    </source>
</reference>
<protein>
    <submittedName>
        <fullName evidence="1">Uncharacterized protein</fullName>
    </submittedName>
</protein>
<accession>A0A0K8MI46</accession>
<evidence type="ECO:0000313" key="1">
    <source>
        <dbReference type="EMBL" id="GAP00231.1"/>
    </source>
</evidence>
<dbReference type="Proteomes" id="UP000253891">
    <property type="component" value="Unassembled WGS sequence"/>
</dbReference>
<keyword evidence="2" id="KW-1185">Reference proteome</keyword>
<sequence length="65" mass="8116">MVNKQKDKEIMNYKMSTHNVYYDKLVEARELRNKRCISILSYWSLRRKLVKKYKKEVMEESDRRD</sequence>
<gene>
    <name evidence="1" type="ORF">FFIC_282440</name>
</gene>
<dbReference type="EMBL" id="DF968005">
    <property type="protein sequence ID" value="GAP00231.1"/>
    <property type="molecule type" value="Genomic_DNA"/>
</dbReference>
<name>A0A0K8MI46_9LACO</name>
<evidence type="ECO:0000313" key="2">
    <source>
        <dbReference type="Proteomes" id="UP000253891"/>
    </source>
</evidence>